<dbReference type="eggNOG" id="ENOG5030ZIR">
    <property type="taxonomic scope" value="Bacteria"/>
</dbReference>
<protein>
    <submittedName>
        <fullName evidence="1">Uncharacterized protein</fullName>
    </submittedName>
</protein>
<sequence>MDRFRQIDHDFLLRFPAGLSDPAWLELGKKHRSVNTVIALCQQELTQPALARAIAQGRYAQITEACRQIIGRCSTVSTFEKMAFRNYLGFGDVHPAFVQALHDVLFCFGPASFEHFVDALSLCRHDKNANAAKWPIVTCFLAYSDPERHVCIKPTTIKTLAARLGIDIAYQARPNYATYQRVQEMVREFRRHSRLAADQNNIIAQAVMYCTV</sequence>
<dbReference type="RefSeq" id="WP_008953304.1">
    <property type="nucleotide sequence ID" value="NZ_ACIS01000003.1"/>
</dbReference>
<evidence type="ECO:0000313" key="2">
    <source>
        <dbReference type="Proteomes" id="UP000003165"/>
    </source>
</evidence>
<accession>B9Z1P9</accession>
<keyword evidence="2" id="KW-1185">Reference proteome</keyword>
<dbReference type="Proteomes" id="UP000003165">
    <property type="component" value="Unassembled WGS sequence"/>
</dbReference>
<comment type="caution">
    <text evidence="1">The sequence shown here is derived from an EMBL/GenBank/DDBJ whole genome shotgun (WGS) entry which is preliminary data.</text>
</comment>
<name>B9Z1P9_9NEIS</name>
<proteinExistence type="predicted"/>
<dbReference type="AlphaFoldDB" id="B9Z1P9"/>
<reference evidence="1 2" key="1">
    <citation type="submission" date="2009-02" db="EMBL/GenBank/DDBJ databases">
        <title>Sequencing of the draft genome and assembly of Lutiella nitroferrum 2002.</title>
        <authorList>
            <consortium name="US DOE Joint Genome Institute (JGI-PGF)"/>
            <person name="Lucas S."/>
            <person name="Copeland A."/>
            <person name="Lapidus A."/>
            <person name="Glavina del Rio T."/>
            <person name="Tice H."/>
            <person name="Bruce D."/>
            <person name="Goodwin L."/>
            <person name="Pitluck S."/>
            <person name="Larimer F."/>
            <person name="Land M.L."/>
            <person name="Hauser L."/>
            <person name="Coates J.D."/>
        </authorList>
    </citation>
    <scope>NUCLEOTIDE SEQUENCE [LARGE SCALE GENOMIC DNA]</scope>
    <source>
        <strain evidence="1 2">2002</strain>
    </source>
</reference>
<dbReference type="EMBL" id="ACIS01000003">
    <property type="protein sequence ID" value="EEG09344.1"/>
    <property type="molecule type" value="Genomic_DNA"/>
</dbReference>
<gene>
    <name evidence="1" type="ORF">FuraDRAFT_1284</name>
</gene>
<organism evidence="1 2">
    <name type="scientific">Pseudogulbenkiania ferrooxidans 2002</name>
    <dbReference type="NCBI Taxonomy" id="279714"/>
    <lineage>
        <taxon>Bacteria</taxon>
        <taxon>Pseudomonadati</taxon>
        <taxon>Pseudomonadota</taxon>
        <taxon>Betaproteobacteria</taxon>
        <taxon>Neisseriales</taxon>
        <taxon>Chromobacteriaceae</taxon>
        <taxon>Pseudogulbenkiania</taxon>
    </lineage>
</organism>
<evidence type="ECO:0000313" key="1">
    <source>
        <dbReference type="EMBL" id="EEG09344.1"/>
    </source>
</evidence>